<keyword evidence="3" id="KW-0393">Immunoglobulin domain</keyword>
<reference evidence="6" key="2">
    <citation type="journal article" date="2018" name="Environ. Sci. Technol.">
        <title>The Toxicogenome of Hyalella azteca: A Model for Sediment Ecotoxicology and Evolutionary Toxicology.</title>
        <authorList>
            <person name="Poynton H.C."/>
            <person name="Hasenbein S."/>
            <person name="Benoit J.B."/>
            <person name="Sepulveda M.S."/>
            <person name="Poelchau M.F."/>
            <person name="Hughes D.S.T."/>
            <person name="Murali S.C."/>
            <person name="Chen S."/>
            <person name="Glastad K.M."/>
            <person name="Goodisman M.A.D."/>
            <person name="Werren J.H."/>
            <person name="Vineis J.H."/>
            <person name="Bowen J.L."/>
            <person name="Friedrich M."/>
            <person name="Jones J."/>
            <person name="Robertson H.M."/>
            <person name="Feyereisen R."/>
            <person name="Mechler-Hickson A."/>
            <person name="Mathers N."/>
            <person name="Lee C.E."/>
            <person name="Colbourne J.K."/>
            <person name="Biales A."/>
            <person name="Johnston J.S."/>
            <person name="Wellborn G.A."/>
            <person name="Rosendale A.J."/>
            <person name="Cridge A.G."/>
            <person name="Munoz-Torres M.C."/>
            <person name="Bain P.A."/>
            <person name="Manny A.R."/>
            <person name="Major K.M."/>
            <person name="Lambert F.N."/>
            <person name="Vulpe C.D."/>
            <person name="Tuck P."/>
            <person name="Blalock B.J."/>
            <person name="Lin Y.Y."/>
            <person name="Smith M.E."/>
            <person name="Ochoa-Acuna H."/>
            <person name="Chen M.M."/>
            <person name="Childers C.P."/>
            <person name="Qu J."/>
            <person name="Dugan S."/>
            <person name="Lee S.L."/>
            <person name="Chao H."/>
            <person name="Dinh H."/>
            <person name="Han Y."/>
            <person name="Doddapaneni H."/>
            <person name="Worley K.C."/>
            <person name="Muzny D.M."/>
            <person name="Gibbs R.A."/>
            <person name="Richards S."/>
        </authorList>
    </citation>
    <scope>NUCLEOTIDE SEQUENCE</scope>
    <source>
        <strain evidence="6">HAZT.00-mixed</strain>
        <tissue evidence="6">Whole organism</tissue>
    </source>
</reference>
<dbReference type="GO" id="GO:0043005">
    <property type="term" value="C:neuron projection"/>
    <property type="evidence" value="ECO:0007669"/>
    <property type="project" value="TreeGrafter"/>
</dbReference>
<gene>
    <name evidence="6" type="ORF">HAZT_HAZT002610</name>
</gene>
<feature type="non-terminal residue" evidence="6">
    <location>
        <position position="115"/>
    </location>
</feature>
<keyword evidence="2" id="KW-1015">Disulfide bond</keyword>
<dbReference type="PANTHER" id="PTHR12231:SF247">
    <property type="entry name" value="DPR-INTERACTING PROTEIN DELTA, ISOFORM D"/>
    <property type="match status" value="1"/>
</dbReference>
<reference evidence="6" key="3">
    <citation type="submission" date="2019-06" db="EMBL/GenBank/DDBJ databases">
        <authorList>
            <person name="Poynton C."/>
            <person name="Hasenbein S."/>
            <person name="Benoit J.B."/>
            <person name="Sepulveda M.S."/>
            <person name="Poelchau M.F."/>
            <person name="Murali S.C."/>
            <person name="Chen S."/>
            <person name="Glastad K.M."/>
            <person name="Werren J.H."/>
            <person name="Vineis J.H."/>
            <person name="Bowen J.L."/>
            <person name="Friedrich M."/>
            <person name="Jones J."/>
            <person name="Robertson H.M."/>
            <person name="Feyereisen R."/>
            <person name="Mechler-Hickson A."/>
            <person name="Mathers N."/>
            <person name="Lee C.E."/>
            <person name="Colbourne J.K."/>
            <person name="Biales A."/>
            <person name="Johnston J.S."/>
            <person name="Wellborn G.A."/>
            <person name="Rosendale A.J."/>
            <person name="Cridge A.G."/>
            <person name="Munoz-Torres M.C."/>
            <person name="Bain P.A."/>
            <person name="Manny A.R."/>
            <person name="Major K.M."/>
            <person name="Lambert F.N."/>
            <person name="Vulpe C.D."/>
            <person name="Tuck P."/>
            <person name="Blalock B.J."/>
            <person name="Lin Y.-Y."/>
            <person name="Smith M.E."/>
            <person name="Ochoa-Acuna H."/>
            <person name="Chen M.-J.M."/>
            <person name="Childers C.P."/>
            <person name="Qu J."/>
            <person name="Dugan S."/>
            <person name="Lee S.L."/>
            <person name="Chao H."/>
            <person name="Dinh H."/>
            <person name="Han Y."/>
            <person name="Doddapaneni H."/>
            <person name="Worley K.C."/>
            <person name="Muzny D.M."/>
            <person name="Gibbs R.A."/>
            <person name="Richards S."/>
        </authorList>
    </citation>
    <scope>NUCLEOTIDE SEQUENCE</scope>
    <source>
        <strain evidence="6">HAZT.00-mixed</strain>
        <tissue evidence="6">Whole organism</tissue>
    </source>
</reference>
<evidence type="ECO:0000259" key="5">
    <source>
        <dbReference type="PROSITE" id="PS50835"/>
    </source>
</evidence>
<proteinExistence type="predicted"/>
<sequence length="115" mass="12967">MIVSIHKHVIARQPRFFVTHDSLRSWTLHVSGVTQEDRGNYMCQVNSNPMISQTGYLQVVVPPEITDEGSSPSSLVVKERDNVTLTCHAKGFPQPRISWRREDGRPLKSSQAPVN</sequence>
<keyword evidence="1" id="KW-0677">Repeat</keyword>
<dbReference type="Proteomes" id="UP000711488">
    <property type="component" value="Unassembled WGS sequence"/>
</dbReference>
<dbReference type="InterPro" id="IPR013783">
    <property type="entry name" value="Ig-like_fold"/>
</dbReference>
<evidence type="ECO:0000256" key="2">
    <source>
        <dbReference type="ARBA" id="ARBA00023157"/>
    </source>
</evidence>
<dbReference type="SUPFAM" id="SSF48726">
    <property type="entry name" value="Immunoglobulin"/>
    <property type="match status" value="2"/>
</dbReference>
<dbReference type="InterPro" id="IPR007110">
    <property type="entry name" value="Ig-like_dom"/>
</dbReference>
<comment type="caution">
    <text evidence="6">The sequence shown here is derived from an EMBL/GenBank/DDBJ whole genome shotgun (WGS) entry which is preliminary data.</text>
</comment>
<evidence type="ECO:0000256" key="4">
    <source>
        <dbReference type="SAM" id="MobiDB-lite"/>
    </source>
</evidence>
<dbReference type="PROSITE" id="PS50835">
    <property type="entry name" value="IG_LIKE"/>
    <property type="match status" value="1"/>
</dbReference>
<evidence type="ECO:0000256" key="3">
    <source>
        <dbReference type="ARBA" id="ARBA00023319"/>
    </source>
</evidence>
<dbReference type="InterPro" id="IPR036179">
    <property type="entry name" value="Ig-like_dom_sf"/>
</dbReference>
<dbReference type="InterPro" id="IPR051170">
    <property type="entry name" value="Neural/epithelial_adhesion"/>
</dbReference>
<protein>
    <recommendedName>
        <fullName evidence="5">Ig-like domain-containing protein</fullName>
    </recommendedName>
</protein>
<dbReference type="EMBL" id="JQDR03015124">
    <property type="protein sequence ID" value="KAA0187133.1"/>
    <property type="molecule type" value="Genomic_DNA"/>
</dbReference>
<feature type="domain" description="Ig-like" evidence="5">
    <location>
        <begin position="63"/>
        <end position="115"/>
    </location>
</feature>
<dbReference type="Pfam" id="PF13927">
    <property type="entry name" value="Ig_3"/>
    <property type="match status" value="1"/>
</dbReference>
<dbReference type="PANTHER" id="PTHR12231">
    <property type="entry name" value="CTX-RELATED TYPE I TRANSMEMBRANE PROTEIN"/>
    <property type="match status" value="1"/>
</dbReference>
<accession>A0A6A0GSX5</accession>
<dbReference type="AlphaFoldDB" id="A0A6A0GSX5"/>
<name>A0A6A0GSX5_HYAAZ</name>
<reference evidence="6" key="1">
    <citation type="submission" date="2014-08" db="EMBL/GenBank/DDBJ databases">
        <authorList>
            <person name="Murali S."/>
            <person name="Richards S."/>
            <person name="Bandaranaike D."/>
            <person name="Bellair M."/>
            <person name="Blankenburg K."/>
            <person name="Chao H."/>
            <person name="Dinh H."/>
            <person name="Doddapaneni H."/>
            <person name="Dugan-Rocha S."/>
            <person name="Elkadiri S."/>
            <person name="Gnanaolivu R."/>
            <person name="Hughes D."/>
            <person name="Lee S."/>
            <person name="Li M."/>
            <person name="Ming W."/>
            <person name="Munidasa M."/>
            <person name="Muniz J."/>
            <person name="Nguyen L."/>
            <person name="Osuji N."/>
            <person name="Pu L.-L."/>
            <person name="Puazo M."/>
            <person name="Skinner E."/>
            <person name="Qu C."/>
            <person name="Quiroz J."/>
            <person name="Raj R."/>
            <person name="Weissenberger G."/>
            <person name="Xin Y."/>
            <person name="Zou X."/>
            <person name="Han Y."/>
            <person name="Worley K."/>
            <person name="Muzny D."/>
            <person name="Gibbs R."/>
        </authorList>
    </citation>
    <scope>NUCLEOTIDE SEQUENCE</scope>
    <source>
        <strain evidence="6">HAZT.00-mixed</strain>
        <tissue evidence="6">Whole organism</tissue>
    </source>
</reference>
<evidence type="ECO:0000256" key="1">
    <source>
        <dbReference type="ARBA" id="ARBA00022737"/>
    </source>
</evidence>
<organism evidence="6">
    <name type="scientific">Hyalella azteca</name>
    <name type="common">Amphipod</name>
    <dbReference type="NCBI Taxonomy" id="294128"/>
    <lineage>
        <taxon>Eukaryota</taxon>
        <taxon>Metazoa</taxon>
        <taxon>Ecdysozoa</taxon>
        <taxon>Arthropoda</taxon>
        <taxon>Crustacea</taxon>
        <taxon>Multicrustacea</taxon>
        <taxon>Malacostraca</taxon>
        <taxon>Eumalacostraca</taxon>
        <taxon>Peracarida</taxon>
        <taxon>Amphipoda</taxon>
        <taxon>Senticaudata</taxon>
        <taxon>Talitrida</taxon>
        <taxon>Talitroidea</taxon>
        <taxon>Hyalellidae</taxon>
        <taxon>Hyalella</taxon>
    </lineage>
</organism>
<feature type="region of interest" description="Disordered" evidence="4">
    <location>
        <begin position="95"/>
        <end position="115"/>
    </location>
</feature>
<evidence type="ECO:0000313" key="6">
    <source>
        <dbReference type="EMBL" id="KAA0187133.1"/>
    </source>
</evidence>
<dbReference type="Gene3D" id="2.60.40.10">
    <property type="entry name" value="Immunoglobulins"/>
    <property type="match status" value="2"/>
</dbReference>